<keyword evidence="4" id="KW-1185">Reference proteome</keyword>
<feature type="domain" description="MBD" evidence="2">
    <location>
        <begin position="105"/>
        <end position="178"/>
    </location>
</feature>
<dbReference type="InterPro" id="IPR016177">
    <property type="entry name" value="DNA-bd_dom_sf"/>
</dbReference>
<dbReference type="EMBL" id="CAXKWB010039543">
    <property type="protein sequence ID" value="CAL4153274.1"/>
    <property type="molecule type" value="Genomic_DNA"/>
</dbReference>
<reference evidence="3 4" key="1">
    <citation type="submission" date="2024-05" db="EMBL/GenBank/DDBJ databases">
        <authorList>
            <person name="Wallberg A."/>
        </authorList>
    </citation>
    <scope>NUCLEOTIDE SEQUENCE [LARGE SCALE GENOMIC DNA]</scope>
</reference>
<dbReference type="Pfam" id="PF01429">
    <property type="entry name" value="MBD"/>
    <property type="match status" value="1"/>
</dbReference>
<protein>
    <recommendedName>
        <fullName evidence="2">MBD domain-containing protein</fullName>
    </recommendedName>
</protein>
<dbReference type="Gene3D" id="3.30.890.10">
    <property type="entry name" value="Methyl-cpg-binding Protein 2, Chain A"/>
    <property type="match status" value="1"/>
</dbReference>
<evidence type="ECO:0000313" key="4">
    <source>
        <dbReference type="Proteomes" id="UP001497623"/>
    </source>
</evidence>
<evidence type="ECO:0000256" key="1">
    <source>
        <dbReference type="SAM" id="MobiDB-lite"/>
    </source>
</evidence>
<organism evidence="3 4">
    <name type="scientific">Meganyctiphanes norvegica</name>
    <name type="common">Northern krill</name>
    <name type="synonym">Thysanopoda norvegica</name>
    <dbReference type="NCBI Taxonomy" id="48144"/>
    <lineage>
        <taxon>Eukaryota</taxon>
        <taxon>Metazoa</taxon>
        <taxon>Ecdysozoa</taxon>
        <taxon>Arthropoda</taxon>
        <taxon>Crustacea</taxon>
        <taxon>Multicrustacea</taxon>
        <taxon>Malacostraca</taxon>
        <taxon>Eumalacostraca</taxon>
        <taxon>Eucarida</taxon>
        <taxon>Euphausiacea</taxon>
        <taxon>Euphausiidae</taxon>
        <taxon>Meganyctiphanes</taxon>
    </lineage>
</organism>
<dbReference type="PROSITE" id="PS50982">
    <property type="entry name" value="MBD"/>
    <property type="match status" value="1"/>
</dbReference>
<name>A0AAV2S1H6_MEGNR</name>
<comment type="caution">
    <text evidence="3">The sequence shown here is derived from an EMBL/GenBank/DDBJ whole genome shotgun (WGS) entry which is preliminary data.</text>
</comment>
<proteinExistence type="predicted"/>
<sequence length="312" mass="36141">APGNNNEGTEAEAIIVVPEWSWEAMDGTDDNANDNTQEQENNRENSFVDIDYNGIVYSDSDSVDDDNDVDYGKRKKSKKSPDKIKIKKCKLTTSEDTMSVTKKLEVHDNPDDIYIPDGWTRRVFKRLTGKYPGKLDVTYIDSNGKKFKSKIDVIRYFAKNNINSEIDIESLCFGYRKVISKKLPTIETMKTLENHSKINDQEFTISKKISLIKKTIQKKSKIFNQEKCNNEIKQNSITAHYRSMDYPDLSILYLLVHLTNRQVHYGYYVHMVIITNSESSQMKKTEIRESKILGFLFINCTPFIKKKNKINK</sequence>
<dbReference type="Proteomes" id="UP001497623">
    <property type="component" value="Unassembled WGS sequence"/>
</dbReference>
<feature type="non-terminal residue" evidence="3">
    <location>
        <position position="1"/>
    </location>
</feature>
<evidence type="ECO:0000259" key="2">
    <source>
        <dbReference type="PROSITE" id="PS50982"/>
    </source>
</evidence>
<dbReference type="GO" id="GO:0003677">
    <property type="term" value="F:DNA binding"/>
    <property type="evidence" value="ECO:0007669"/>
    <property type="project" value="InterPro"/>
</dbReference>
<dbReference type="AlphaFoldDB" id="A0AAV2S1H6"/>
<dbReference type="InterPro" id="IPR001739">
    <property type="entry name" value="Methyl_CpG_DNA-bd"/>
</dbReference>
<feature type="non-terminal residue" evidence="3">
    <location>
        <position position="312"/>
    </location>
</feature>
<feature type="region of interest" description="Disordered" evidence="1">
    <location>
        <begin position="24"/>
        <end position="77"/>
    </location>
</feature>
<dbReference type="SUPFAM" id="SSF54171">
    <property type="entry name" value="DNA-binding domain"/>
    <property type="match status" value="1"/>
</dbReference>
<gene>
    <name evidence="3" type="ORF">MNOR_LOCUS31156</name>
</gene>
<accession>A0AAV2S1H6</accession>
<dbReference type="SMART" id="SM00391">
    <property type="entry name" value="MBD"/>
    <property type="match status" value="1"/>
</dbReference>
<evidence type="ECO:0000313" key="3">
    <source>
        <dbReference type="EMBL" id="CAL4153274.1"/>
    </source>
</evidence>